<protein>
    <submittedName>
        <fullName evidence="2">Uncharacterized protein</fullName>
    </submittedName>
</protein>
<evidence type="ECO:0000313" key="2">
    <source>
        <dbReference type="EMBL" id="KAF9744913.1"/>
    </source>
</evidence>
<feature type="region of interest" description="Disordered" evidence="1">
    <location>
        <begin position="1"/>
        <end position="77"/>
    </location>
</feature>
<dbReference type="EMBL" id="JADCTT010000013">
    <property type="protein sequence ID" value="KAF9744913.1"/>
    <property type="molecule type" value="Genomic_DNA"/>
</dbReference>
<feature type="compositionally biased region" description="Basic and acidic residues" evidence="1">
    <location>
        <begin position="7"/>
        <end position="41"/>
    </location>
</feature>
<organism evidence="2 3">
    <name type="scientific">Bionectria ochroleuca</name>
    <name type="common">Gliocladium roseum</name>
    <dbReference type="NCBI Taxonomy" id="29856"/>
    <lineage>
        <taxon>Eukaryota</taxon>
        <taxon>Fungi</taxon>
        <taxon>Dikarya</taxon>
        <taxon>Ascomycota</taxon>
        <taxon>Pezizomycotina</taxon>
        <taxon>Sordariomycetes</taxon>
        <taxon>Hypocreomycetidae</taxon>
        <taxon>Hypocreales</taxon>
        <taxon>Bionectriaceae</taxon>
        <taxon>Clonostachys</taxon>
    </lineage>
</organism>
<dbReference type="Proteomes" id="UP000616885">
    <property type="component" value="Unassembled WGS sequence"/>
</dbReference>
<evidence type="ECO:0000256" key="1">
    <source>
        <dbReference type="SAM" id="MobiDB-lite"/>
    </source>
</evidence>
<name>A0A8H7N1P7_BIOOC</name>
<sequence length="77" mass="8463">MTTGSSEGKRWPSDDGPRRCDDGSRKRLRRWDLNRQGEERTTAGLEWSQDASAPGCAAPAASEAERVERAPSQCAGW</sequence>
<evidence type="ECO:0000313" key="3">
    <source>
        <dbReference type="Proteomes" id="UP000616885"/>
    </source>
</evidence>
<feature type="compositionally biased region" description="Low complexity" evidence="1">
    <location>
        <begin position="51"/>
        <end position="62"/>
    </location>
</feature>
<proteinExistence type="predicted"/>
<accession>A0A8H7N1P7</accession>
<gene>
    <name evidence="2" type="ORF">IM811_004535</name>
</gene>
<comment type="caution">
    <text evidence="2">The sequence shown here is derived from an EMBL/GenBank/DDBJ whole genome shotgun (WGS) entry which is preliminary data.</text>
</comment>
<dbReference type="AlphaFoldDB" id="A0A8H7N1P7"/>
<reference evidence="2" key="1">
    <citation type="submission" date="2020-10" db="EMBL/GenBank/DDBJ databases">
        <title>High-Quality Genome Resource of Clonostachys rosea strain S41 by Oxford Nanopore Long-Read Sequencing.</title>
        <authorList>
            <person name="Wang H."/>
        </authorList>
    </citation>
    <scope>NUCLEOTIDE SEQUENCE</scope>
    <source>
        <strain evidence="2">S41</strain>
    </source>
</reference>